<dbReference type="FunFam" id="2.30.30.40:FF:000072">
    <property type="entry name" value="Unconventional Myosin IB"/>
    <property type="match status" value="1"/>
</dbReference>
<dbReference type="RefSeq" id="XP_051446785.1">
    <property type="nucleotide sequence ID" value="XM_051587370.1"/>
</dbReference>
<dbReference type="AlphaFoldDB" id="A0AAD5ED95"/>
<feature type="domain" description="SH3" evidence="4">
    <location>
        <begin position="129"/>
        <end position="188"/>
    </location>
</feature>
<feature type="compositionally biased region" description="Pro residues" evidence="3">
    <location>
        <begin position="229"/>
        <end position="252"/>
    </location>
</feature>
<proteinExistence type="predicted"/>
<keyword evidence="6" id="KW-1185">Reference proteome</keyword>
<dbReference type="SMART" id="SM00326">
    <property type="entry name" value="SH3"/>
    <property type="match status" value="1"/>
</dbReference>
<dbReference type="Gene3D" id="2.30.30.40">
    <property type="entry name" value="SH3 Domains"/>
    <property type="match status" value="1"/>
</dbReference>
<dbReference type="PRINTS" id="PR00452">
    <property type="entry name" value="SH3DOMAIN"/>
</dbReference>
<keyword evidence="1 2" id="KW-0728">SH3 domain</keyword>
<organism evidence="5 6">
    <name type="scientific">Umbelopsis ramanniana AG</name>
    <dbReference type="NCBI Taxonomy" id="1314678"/>
    <lineage>
        <taxon>Eukaryota</taxon>
        <taxon>Fungi</taxon>
        <taxon>Fungi incertae sedis</taxon>
        <taxon>Mucoromycota</taxon>
        <taxon>Mucoromycotina</taxon>
        <taxon>Umbelopsidomycetes</taxon>
        <taxon>Umbelopsidales</taxon>
        <taxon>Umbelopsidaceae</taxon>
        <taxon>Umbelopsis</taxon>
    </lineage>
</organism>
<dbReference type="EMBL" id="MU620904">
    <property type="protein sequence ID" value="KAI8581781.1"/>
    <property type="molecule type" value="Genomic_DNA"/>
</dbReference>
<dbReference type="CDD" id="cd00174">
    <property type="entry name" value="SH3"/>
    <property type="match status" value="1"/>
</dbReference>
<feature type="compositionally biased region" description="Pro residues" evidence="3">
    <location>
        <begin position="199"/>
        <end position="216"/>
    </location>
</feature>
<reference evidence="5" key="2">
    <citation type="journal article" date="2022" name="Proc. Natl. Acad. Sci. U.S.A.">
        <title>Diploid-dominant life cycles characterize the early evolution of Fungi.</title>
        <authorList>
            <person name="Amses K.R."/>
            <person name="Simmons D.R."/>
            <person name="Longcore J.E."/>
            <person name="Mondo S.J."/>
            <person name="Seto K."/>
            <person name="Jeronimo G.H."/>
            <person name="Bonds A.E."/>
            <person name="Quandt C.A."/>
            <person name="Davis W.J."/>
            <person name="Chang Y."/>
            <person name="Federici B.A."/>
            <person name="Kuo A."/>
            <person name="LaButti K."/>
            <person name="Pangilinan J."/>
            <person name="Andreopoulos W."/>
            <person name="Tritt A."/>
            <person name="Riley R."/>
            <person name="Hundley H."/>
            <person name="Johnson J."/>
            <person name="Lipzen A."/>
            <person name="Barry K."/>
            <person name="Lang B.F."/>
            <person name="Cuomo C.A."/>
            <person name="Buchler N.E."/>
            <person name="Grigoriev I.V."/>
            <person name="Spatafora J.W."/>
            <person name="Stajich J.E."/>
            <person name="James T.Y."/>
        </authorList>
    </citation>
    <scope>NUCLEOTIDE SEQUENCE</scope>
    <source>
        <strain evidence="5">AG</strain>
    </source>
</reference>
<evidence type="ECO:0000313" key="5">
    <source>
        <dbReference type="EMBL" id="KAI8581781.1"/>
    </source>
</evidence>
<name>A0AAD5ED95_UMBRA</name>
<evidence type="ECO:0000259" key="4">
    <source>
        <dbReference type="PROSITE" id="PS50002"/>
    </source>
</evidence>
<dbReference type="InterPro" id="IPR050670">
    <property type="entry name" value="STAM"/>
</dbReference>
<gene>
    <name evidence="5" type="ORF">K450DRAFT_231157</name>
</gene>
<feature type="region of interest" description="Disordered" evidence="3">
    <location>
        <begin position="193"/>
        <end position="273"/>
    </location>
</feature>
<reference evidence="5" key="1">
    <citation type="submission" date="2021-06" db="EMBL/GenBank/DDBJ databases">
        <authorList>
            <consortium name="DOE Joint Genome Institute"/>
            <person name="Mondo S.J."/>
            <person name="Amses K.R."/>
            <person name="Simmons D.R."/>
            <person name="Longcore J.E."/>
            <person name="Seto K."/>
            <person name="Alves G.H."/>
            <person name="Bonds A.E."/>
            <person name="Quandt C.A."/>
            <person name="Davis W.J."/>
            <person name="Chang Y."/>
            <person name="Letcher P.M."/>
            <person name="Powell M.J."/>
            <person name="Kuo A."/>
            <person name="Labutti K."/>
            <person name="Pangilinan J."/>
            <person name="Andreopoulos W."/>
            <person name="Tritt A."/>
            <person name="Riley R."/>
            <person name="Hundley H."/>
            <person name="Johnson J."/>
            <person name="Lipzen A."/>
            <person name="Barry K."/>
            <person name="Berbee M.L."/>
            <person name="Buchler N.E."/>
            <person name="Grigoriev I.V."/>
            <person name="Spatafora J.W."/>
            <person name="Stajich J.E."/>
            <person name="James T.Y."/>
        </authorList>
    </citation>
    <scope>NUCLEOTIDE SEQUENCE</scope>
    <source>
        <strain evidence="5">AG</strain>
    </source>
</reference>
<sequence length="303" mass="32617">MSDKESALANYILSNIQQNLSFLKDQNYLSVQAHDEISRLLPRSINVTSGTEMPMPRNSAANIPPPNPRPNSFKTTPPPRRTPGAEMSDVKKQFPIPKPALPNNGFNNTEKPPFMGMPAKEAEPIPPAYSLTSAEALYDYQGQDHEDLTFRKGDIIEVTEFVNDDWWRGKLHGKSGLFPQNHVVKIENPASKAKANNQFPPPPSGSPYGAPPPPANPYASPATSSLPYNYPPPPAMYQPPPAGGYAPSPPPGQAVYAAPVQGESSAEESKGKKFAKKFGSQVASGAAWGVGMSAGSELVHSIF</sequence>
<evidence type="ECO:0000256" key="1">
    <source>
        <dbReference type="ARBA" id="ARBA00022443"/>
    </source>
</evidence>
<comment type="caution">
    <text evidence="5">The sequence shown here is derived from an EMBL/GenBank/DDBJ whole genome shotgun (WGS) entry which is preliminary data.</text>
</comment>
<dbReference type="PRINTS" id="PR01887">
    <property type="entry name" value="SPECTRNALPHA"/>
</dbReference>
<dbReference type="PANTHER" id="PTHR45929">
    <property type="entry name" value="JAK PATHWAY SIGNAL TRANSDUCTION ADAPTOR MOLECULE"/>
    <property type="match status" value="1"/>
</dbReference>
<dbReference type="Proteomes" id="UP001206595">
    <property type="component" value="Unassembled WGS sequence"/>
</dbReference>
<dbReference type="PROSITE" id="PS50002">
    <property type="entry name" value="SH3"/>
    <property type="match status" value="1"/>
</dbReference>
<dbReference type="SUPFAM" id="SSF50044">
    <property type="entry name" value="SH3-domain"/>
    <property type="match status" value="1"/>
</dbReference>
<dbReference type="Pfam" id="PF00018">
    <property type="entry name" value="SH3_1"/>
    <property type="match status" value="1"/>
</dbReference>
<feature type="region of interest" description="Disordered" evidence="3">
    <location>
        <begin position="49"/>
        <end position="88"/>
    </location>
</feature>
<evidence type="ECO:0000256" key="3">
    <source>
        <dbReference type="SAM" id="MobiDB-lite"/>
    </source>
</evidence>
<protein>
    <recommendedName>
        <fullName evidence="4">SH3 domain-containing protein</fullName>
    </recommendedName>
</protein>
<dbReference type="GeneID" id="75912715"/>
<dbReference type="InterPro" id="IPR036028">
    <property type="entry name" value="SH3-like_dom_sf"/>
</dbReference>
<evidence type="ECO:0000256" key="2">
    <source>
        <dbReference type="PROSITE-ProRule" id="PRU00192"/>
    </source>
</evidence>
<evidence type="ECO:0000313" key="6">
    <source>
        <dbReference type="Proteomes" id="UP001206595"/>
    </source>
</evidence>
<dbReference type="InterPro" id="IPR001452">
    <property type="entry name" value="SH3_domain"/>
</dbReference>
<accession>A0AAD5ED95</accession>
<feature type="compositionally biased region" description="Low complexity" evidence="3">
    <location>
        <begin position="217"/>
        <end position="228"/>
    </location>
</feature>
<dbReference type="PANTHER" id="PTHR45929:SF7">
    <property type="entry name" value="LAS SEVENTEEN-BINDING PROTEIN 1"/>
    <property type="match status" value="1"/>
</dbReference>